<evidence type="ECO:0000259" key="1">
    <source>
        <dbReference type="Pfam" id="PF01968"/>
    </source>
</evidence>
<dbReference type="PANTHER" id="PTHR11365:SF10">
    <property type="entry name" value="HYDANTOINASE_OXOPROLINASE"/>
    <property type="match status" value="1"/>
</dbReference>
<dbReference type="Gene3D" id="3.30.420.40">
    <property type="match status" value="1"/>
</dbReference>
<name>A0ABW8ZVP8_9BURK</name>
<feature type="domain" description="Hydantoinase A/oxoprolinase" evidence="1">
    <location>
        <begin position="204"/>
        <end position="369"/>
    </location>
</feature>
<dbReference type="Pfam" id="PF05378">
    <property type="entry name" value="Hydant_A_N"/>
    <property type="match status" value="1"/>
</dbReference>
<evidence type="ECO:0000313" key="3">
    <source>
        <dbReference type="EMBL" id="MFL9886710.1"/>
    </source>
</evidence>
<dbReference type="EMBL" id="JAQQFN010000023">
    <property type="protein sequence ID" value="MFL9886710.1"/>
    <property type="molecule type" value="Genomic_DNA"/>
</dbReference>
<protein>
    <submittedName>
        <fullName evidence="3">Hydantoinase/oxoprolinase family protein</fullName>
    </submittedName>
</protein>
<dbReference type="SUPFAM" id="SSF53067">
    <property type="entry name" value="Actin-like ATPase domain"/>
    <property type="match status" value="2"/>
</dbReference>
<dbReference type="PANTHER" id="PTHR11365">
    <property type="entry name" value="5-OXOPROLINASE RELATED"/>
    <property type="match status" value="1"/>
</dbReference>
<dbReference type="Pfam" id="PF01968">
    <property type="entry name" value="Hydantoinase_A"/>
    <property type="match status" value="1"/>
</dbReference>
<dbReference type="RefSeq" id="WP_408330420.1">
    <property type="nucleotide sequence ID" value="NZ_JAQQFH010000015.1"/>
</dbReference>
<dbReference type="InterPro" id="IPR043129">
    <property type="entry name" value="ATPase_NBD"/>
</dbReference>
<organism evidence="3 4">
    <name type="scientific">Paraburkholderia agricolaris</name>
    <dbReference type="NCBI Taxonomy" id="2152888"/>
    <lineage>
        <taxon>Bacteria</taxon>
        <taxon>Pseudomonadati</taxon>
        <taxon>Pseudomonadota</taxon>
        <taxon>Betaproteobacteria</taxon>
        <taxon>Burkholderiales</taxon>
        <taxon>Burkholderiaceae</taxon>
        <taxon>Paraburkholderia</taxon>
    </lineage>
</organism>
<accession>A0ABW8ZVP8</accession>
<proteinExistence type="predicted"/>
<feature type="domain" description="Hydantoinase/oxoprolinase N-terminal" evidence="2">
    <location>
        <begin position="14"/>
        <end position="183"/>
    </location>
</feature>
<evidence type="ECO:0000259" key="2">
    <source>
        <dbReference type="Pfam" id="PF05378"/>
    </source>
</evidence>
<evidence type="ECO:0000313" key="4">
    <source>
        <dbReference type="Proteomes" id="UP001629249"/>
    </source>
</evidence>
<sequence>MKPQDKERLMLDYRIGVDVGGTNTDAVLMHGRTVICALKRPTTEDVGDGLASAIAALLDSSGIAPSEVVSVMVGTTQFINAFLQRRDLSEVAVVRVSLPRSDGVPPLLAWPDDARRAIGNHVYMAKGGALFTGESYGELDVAELQKIAVDIRAKKIKSVALTSNFAPIRPDVEQKAADIIRSYLTDDAEITLSSDVGGIGLIDRENAAVINASLRGFSRQVIQSMERAFASLGLCASLYISQNDGTLITTATASALPVLTCSAGPTNSIRGAAFLTGLDTALVVDVGGTTTDIGALIGGFPRETSHQNEIGGVRTNFRMPDVLSIPIGGGSLVERTADGVRVGPCSVGYRIREESLVFGGSTLTATDLAVRRYGLDIGDPQRVAHLDEPFVQQAMDRVRRDVEQAIDRMRTNGAALPVILVGGGSVLLPDSLEGASKVVRPPHAGVANAIGAAIAQVSGRTDRLYDFNKLGREAALAQAKLHAITEAVGAGADPKTVEIVDLVELPMTHMSTGAVRVRARAVGTLLGMSTDIDG</sequence>
<keyword evidence="4" id="KW-1185">Reference proteome</keyword>
<dbReference type="Proteomes" id="UP001629249">
    <property type="component" value="Unassembled WGS sequence"/>
</dbReference>
<dbReference type="InterPro" id="IPR002821">
    <property type="entry name" value="Hydantoinase_A"/>
</dbReference>
<reference evidence="3 4" key="1">
    <citation type="journal article" date="2024" name="Chem. Sci.">
        <title>Discovery of megapolipeptins by genome mining of a Burkholderiales bacteria collection.</title>
        <authorList>
            <person name="Paulo B.S."/>
            <person name="Recchia M.J.J."/>
            <person name="Lee S."/>
            <person name="Fergusson C.H."/>
            <person name="Romanowski S.B."/>
            <person name="Hernandez A."/>
            <person name="Krull N."/>
            <person name="Liu D.Y."/>
            <person name="Cavanagh H."/>
            <person name="Bos A."/>
            <person name="Gray C.A."/>
            <person name="Murphy B.T."/>
            <person name="Linington R.G."/>
            <person name="Eustaquio A.S."/>
        </authorList>
    </citation>
    <scope>NUCLEOTIDE SEQUENCE [LARGE SCALE GENOMIC DNA]</scope>
    <source>
        <strain evidence="3 4">RL16-012-BIC-B</strain>
    </source>
</reference>
<comment type="caution">
    <text evidence="3">The sequence shown here is derived from an EMBL/GenBank/DDBJ whole genome shotgun (WGS) entry which is preliminary data.</text>
</comment>
<gene>
    <name evidence="3" type="ORF">PQR66_26955</name>
</gene>
<dbReference type="InterPro" id="IPR045079">
    <property type="entry name" value="Oxoprolinase-like"/>
</dbReference>
<dbReference type="InterPro" id="IPR008040">
    <property type="entry name" value="Hydant_A_N"/>
</dbReference>